<dbReference type="PANTHER" id="PTHR12558:SF42">
    <property type="entry name" value="ANAPHASE-PROMOTING COMPLEX SUBUNIT 7"/>
    <property type="match status" value="1"/>
</dbReference>
<reference evidence="3 4" key="1">
    <citation type="submission" date="2015-12" db="EMBL/GenBank/DDBJ databases">
        <title>Dictyostelia acquired genes for synthesis and detection of signals that induce cell-type specialization by lateral gene transfer from prokaryotes.</title>
        <authorList>
            <person name="Gloeckner G."/>
            <person name="Schaap P."/>
        </authorList>
    </citation>
    <scope>NUCLEOTIDE SEQUENCE [LARGE SCALE GENOMIC DNA]</scope>
    <source>
        <strain evidence="3 4">TK</strain>
    </source>
</reference>
<dbReference type="Proteomes" id="UP000076078">
    <property type="component" value="Unassembled WGS sequence"/>
</dbReference>
<evidence type="ECO:0000256" key="2">
    <source>
        <dbReference type="PROSITE-ProRule" id="PRU00339"/>
    </source>
</evidence>
<dbReference type="InterPro" id="IPR019734">
    <property type="entry name" value="TPR_rpt"/>
</dbReference>
<dbReference type="SMART" id="SM00028">
    <property type="entry name" value="TPR"/>
    <property type="match status" value="5"/>
</dbReference>
<evidence type="ECO:0000256" key="1">
    <source>
        <dbReference type="ARBA" id="ARBA00022803"/>
    </source>
</evidence>
<keyword evidence="1 2" id="KW-0802">TPR repeat</keyword>
<feature type="repeat" description="TPR" evidence="2">
    <location>
        <begin position="405"/>
        <end position="438"/>
    </location>
</feature>
<proteinExistence type="predicted"/>
<dbReference type="STRING" id="361077.A0A151Z3D8"/>
<evidence type="ECO:0008006" key="5">
    <source>
        <dbReference type="Google" id="ProtNLM"/>
    </source>
</evidence>
<dbReference type="FunCoup" id="A0A151Z3D8">
    <property type="interactions" value="90"/>
</dbReference>
<evidence type="ECO:0000313" key="4">
    <source>
        <dbReference type="Proteomes" id="UP000076078"/>
    </source>
</evidence>
<sequence>MTILASISNLGSMNTTMSSSKNIVSVQNNISSNSNQAASQNAGLIDLNIFATVLGLIGIKVWVKIYAQNRIAPKFLKLFYFCLKPNRYLNRIIIMIPPVNLDLMISNMKLLLDSKQYASSELLGNFIISLPIVQKSIPIQINVHSLFAESLFGKGEYIRALKYFKFSLDLSFKYYNVPSNANFNQQHKILENEIKYKISQCYLHSKRSSLALSYLESISFGSRNLETHLTLARIYKELGRNKESILAFKEVLKLCPLCLEAINSLKEMGEDIETVMTISLNKQTNSSVINSNPQNMIDLSWIPIYIQSQIEIKRNQPQKSLTLLKKIENKFNNNLLIYENMAITYLYHDEPSIINSFNYFQKIRQNDPYYIGSMDIYCSLLKRRSLQFELNKICHELISLNPQSPESWTSIALYYFLKENVDKSLEHVERAISINESHSFAHSLRGEILLSLDEPKEALPSLERAFQLSKNILTARELVRCHLILNQMPQALSVAKAIHSLSPEYSKSMALVGMVLANQPEEREEARKILSQALVLSPYCTDTVLTLSKLNVVEGRFQEAIDILRKQLDYQETDLMHTEIGNVYLSKEMFDEAMSHYNSALEINPQYEPASRGLHRLDLIMKGIDPDQTIEEEIQNDNENMDEDVEEEDEDEVIIEGNNSIVETGDYS</sequence>
<dbReference type="SUPFAM" id="SSF48452">
    <property type="entry name" value="TPR-like"/>
    <property type="match status" value="3"/>
</dbReference>
<dbReference type="InParanoid" id="A0A151Z3D8"/>
<gene>
    <name evidence="3" type="ORF">DLAC_11166</name>
</gene>
<evidence type="ECO:0000313" key="3">
    <source>
        <dbReference type="EMBL" id="KYQ88458.1"/>
    </source>
</evidence>
<dbReference type="PANTHER" id="PTHR12558">
    <property type="entry name" value="CELL DIVISION CYCLE 16,23,27"/>
    <property type="match status" value="1"/>
</dbReference>
<dbReference type="InterPro" id="IPR011990">
    <property type="entry name" value="TPR-like_helical_dom_sf"/>
</dbReference>
<organism evidence="3 4">
    <name type="scientific">Tieghemostelium lacteum</name>
    <name type="common">Slime mold</name>
    <name type="synonym">Dictyostelium lacteum</name>
    <dbReference type="NCBI Taxonomy" id="361077"/>
    <lineage>
        <taxon>Eukaryota</taxon>
        <taxon>Amoebozoa</taxon>
        <taxon>Evosea</taxon>
        <taxon>Eumycetozoa</taxon>
        <taxon>Dictyostelia</taxon>
        <taxon>Dictyosteliales</taxon>
        <taxon>Raperosteliaceae</taxon>
        <taxon>Tieghemostelium</taxon>
    </lineage>
</organism>
<dbReference type="EMBL" id="LODT01000051">
    <property type="protein sequence ID" value="KYQ88458.1"/>
    <property type="molecule type" value="Genomic_DNA"/>
</dbReference>
<name>A0A151Z3D8_TIELA</name>
<dbReference type="Pfam" id="PF13181">
    <property type="entry name" value="TPR_8"/>
    <property type="match status" value="1"/>
</dbReference>
<dbReference type="GO" id="GO:0051301">
    <property type="term" value="P:cell division"/>
    <property type="evidence" value="ECO:0007669"/>
    <property type="project" value="TreeGrafter"/>
</dbReference>
<dbReference type="OMA" id="MGECYYY"/>
<comment type="caution">
    <text evidence="3">The sequence shown here is derived from an EMBL/GenBank/DDBJ whole genome shotgun (WGS) entry which is preliminary data.</text>
</comment>
<dbReference type="AlphaFoldDB" id="A0A151Z3D8"/>
<keyword evidence="4" id="KW-1185">Reference proteome</keyword>
<accession>A0A151Z3D8</accession>
<dbReference type="Gene3D" id="1.25.40.10">
    <property type="entry name" value="Tetratricopeptide repeat domain"/>
    <property type="match status" value="2"/>
</dbReference>
<dbReference type="Pfam" id="PF00515">
    <property type="entry name" value="TPR_1"/>
    <property type="match status" value="1"/>
</dbReference>
<dbReference type="OrthoDB" id="308440at2759"/>
<dbReference type="PROSITE" id="PS50005">
    <property type="entry name" value="TPR"/>
    <property type="match status" value="2"/>
</dbReference>
<feature type="repeat" description="TPR" evidence="2">
    <location>
        <begin position="574"/>
        <end position="607"/>
    </location>
</feature>
<protein>
    <recommendedName>
        <fullName evidence="5">Anaphase-promoting complex subunit 7</fullName>
    </recommendedName>
</protein>